<reference evidence="1" key="1">
    <citation type="submission" date="2014-11" db="EMBL/GenBank/DDBJ databases">
        <authorList>
            <person name="Amaro Gonzalez C."/>
        </authorList>
    </citation>
    <scope>NUCLEOTIDE SEQUENCE</scope>
</reference>
<sequence>MPFSGLDFLSNKSLYRGFDIPHSIGLDWRAHSDPRSE</sequence>
<name>A0A0E9Q468_ANGAN</name>
<accession>A0A0E9Q468</accession>
<dbReference type="AlphaFoldDB" id="A0A0E9Q468"/>
<reference evidence="1" key="2">
    <citation type="journal article" date="2015" name="Fish Shellfish Immunol.">
        <title>Early steps in the European eel (Anguilla anguilla)-Vibrio vulnificus interaction in the gills: Role of the RtxA13 toxin.</title>
        <authorList>
            <person name="Callol A."/>
            <person name="Pajuelo D."/>
            <person name="Ebbesson L."/>
            <person name="Teles M."/>
            <person name="MacKenzie S."/>
            <person name="Amaro C."/>
        </authorList>
    </citation>
    <scope>NUCLEOTIDE SEQUENCE</scope>
</reference>
<evidence type="ECO:0000313" key="1">
    <source>
        <dbReference type="EMBL" id="JAH11696.1"/>
    </source>
</evidence>
<protein>
    <submittedName>
        <fullName evidence="1">Uncharacterized protein</fullName>
    </submittedName>
</protein>
<dbReference type="EMBL" id="GBXM01096881">
    <property type="protein sequence ID" value="JAH11696.1"/>
    <property type="molecule type" value="Transcribed_RNA"/>
</dbReference>
<organism evidence="1">
    <name type="scientific">Anguilla anguilla</name>
    <name type="common">European freshwater eel</name>
    <name type="synonym">Muraena anguilla</name>
    <dbReference type="NCBI Taxonomy" id="7936"/>
    <lineage>
        <taxon>Eukaryota</taxon>
        <taxon>Metazoa</taxon>
        <taxon>Chordata</taxon>
        <taxon>Craniata</taxon>
        <taxon>Vertebrata</taxon>
        <taxon>Euteleostomi</taxon>
        <taxon>Actinopterygii</taxon>
        <taxon>Neopterygii</taxon>
        <taxon>Teleostei</taxon>
        <taxon>Anguilliformes</taxon>
        <taxon>Anguillidae</taxon>
        <taxon>Anguilla</taxon>
    </lineage>
</organism>
<proteinExistence type="predicted"/>